<feature type="compositionally biased region" description="Basic and acidic residues" evidence="1">
    <location>
        <begin position="347"/>
        <end position="360"/>
    </location>
</feature>
<dbReference type="InterPro" id="IPR050879">
    <property type="entry name" value="Acyltransferase_3"/>
</dbReference>
<accession>A0ABP7GPR3</accession>
<gene>
    <name evidence="4" type="ORF">GCM10022240_25160</name>
</gene>
<evidence type="ECO:0000256" key="1">
    <source>
        <dbReference type="SAM" id="MobiDB-lite"/>
    </source>
</evidence>
<evidence type="ECO:0000313" key="5">
    <source>
        <dbReference type="Proteomes" id="UP001500540"/>
    </source>
</evidence>
<feature type="transmembrane region" description="Helical" evidence="2">
    <location>
        <begin position="204"/>
        <end position="224"/>
    </location>
</feature>
<dbReference type="EMBL" id="BAABAF010000008">
    <property type="protein sequence ID" value="GAA3772029.1"/>
    <property type="molecule type" value="Genomic_DNA"/>
</dbReference>
<feature type="transmembrane region" description="Helical" evidence="2">
    <location>
        <begin position="296"/>
        <end position="316"/>
    </location>
</feature>
<feature type="transmembrane region" description="Helical" evidence="2">
    <location>
        <begin position="131"/>
        <end position="159"/>
    </location>
</feature>
<name>A0ABP7GPR3_9MICO</name>
<feature type="transmembrane region" description="Helical" evidence="2">
    <location>
        <begin position="230"/>
        <end position="254"/>
    </location>
</feature>
<keyword evidence="5" id="KW-1185">Reference proteome</keyword>
<feature type="transmembrane region" description="Helical" evidence="2">
    <location>
        <begin position="26"/>
        <end position="46"/>
    </location>
</feature>
<protein>
    <recommendedName>
        <fullName evidence="3">Acyltransferase 3 domain-containing protein</fullName>
    </recommendedName>
</protein>
<feature type="transmembrane region" description="Helical" evidence="2">
    <location>
        <begin position="67"/>
        <end position="85"/>
    </location>
</feature>
<feature type="domain" description="Acyltransferase 3" evidence="3">
    <location>
        <begin position="32"/>
        <end position="314"/>
    </location>
</feature>
<keyword evidence="2" id="KW-1133">Transmembrane helix</keyword>
<evidence type="ECO:0000256" key="2">
    <source>
        <dbReference type="SAM" id="Phobius"/>
    </source>
</evidence>
<keyword evidence="2" id="KW-0812">Transmembrane</keyword>
<evidence type="ECO:0000313" key="4">
    <source>
        <dbReference type="EMBL" id="GAA3772029.1"/>
    </source>
</evidence>
<keyword evidence="2" id="KW-0472">Membrane</keyword>
<sequence>MAAALYGGPAVHSPLRYALIYTPLHLLWGGAEAVVVFFVLSGFVLARAIRSRSFSWYAYFPSRILRLYLPVFGAVAFACLVLLLPHDGATDSPWLTGRPAGYPFADIVKDITLLGGTSGVVSPLWTLRWEVIFSLLLPVAAFAVRAIPAWMLGLVCIVLSNVGAAAGSPALQYLPIFGVGVALEGEWERIGRVVARTTRRLGPLVWTAVLLAATVLLSMHWLLLAPLGHAITVVLAQTPIVLGAVILVIAAVHCSTVRRILTWRPVAWLGGISFSLYLIHEPIVILMANVTDSMRWTLVTAVPLALLLAWLFWMVIEHPAHLISRSVRAHATPPQPEPAPAASDDDTPSRSEADRAPVHA</sequence>
<feature type="region of interest" description="Disordered" evidence="1">
    <location>
        <begin position="329"/>
        <end position="360"/>
    </location>
</feature>
<dbReference type="InterPro" id="IPR002656">
    <property type="entry name" value="Acyl_transf_3_dom"/>
</dbReference>
<comment type="caution">
    <text evidence="4">The sequence shown here is derived from an EMBL/GenBank/DDBJ whole genome shotgun (WGS) entry which is preliminary data.</text>
</comment>
<dbReference type="Proteomes" id="UP001500540">
    <property type="component" value="Unassembled WGS sequence"/>
</dbReference>
<reference evidence="5" key="1">
    <citation type="journal article" date="2019" name="Int. J. Syst. Evol. Microbiol.">
        <title>The Global Catalogue of Microorganisms (GCM) 10K type strain sequencing project: providing services to taxonomists for standard genome sequencing and annotation.</title>
        <authorList>
            <consortium name="The Broad Institute Genomics Platform"/>
            <consortium name="The Broad Institute Genome Sequencing Center for Infectious Disease"/>
            <person name="Wu L."/>
            <person name="Ma J."/>
        </authorList>
    </citation>
    <scope>NUCLEOTIDE SEQUENCE [LARGE SCALE GENOMIC DNA]</scope>
    <source>
        <strain evidence="5">JCM 16950</strain>
    </source>
</reference>
<dbReference type="PANTHER" id="PTHR23028:SF53">
    <property type="entry name" value="ACYL_TRANSF_3 DOMAIN-CONTAINING PROTEIN"/>
    <property type="match status" value="1"/>
</dbReference>
<feature type="transmembrane region" description="Helical" evidence="2">
    <location>
        <begin position="266"/>
        <end position="290"/>
    </location>
</feature>
<proteinExistence type="predicted"/>
<organism evidence="4 5">
    <name type="scientific">Microbacterium kribbense</name>
    <dbReference type="NCBI Taxonomy" id="433645"/>
    <lineage>
        <taxon>Bacteria</taxon>
        <taxon>Bacillati</taxon>
        <taxon>Actinomycetota</taxon>
        <taxon>Actinomycetes</taxon>
        <taxon>Micrococcales</taxon>
        <taxon>Microbacteriaceae</taxon>
        <taxon>Microbacterium</taxon>
    </lineage>
</organism>
<dbReference type="PANTHER" id="PTHR23028">
    <property type="entry name" value="ACETYLTRANSFERASE"/>
    <property type="match status" value="1"/>
</dbReference>
<evidence type="ECO:0000259" key="3">
    <source>
        <dbReference type="Pfam" id="PF01757"/>
    </source>
</evidence>
<dbReference type="Pfam" id="PF01757">
    <property type="entry name" value="Acyl_transf_3"/>
    <property type="match status" value="1"/>
</dbReference>